<dbReference type="OrthoDB" id="963960at2"/>
<gene>
    <name evidence="3" type="ORF">DSL64_13355</name>
</gene>
<proteinExistence type="predicted"/>
<feature type="region of interest" description="Disordered" evidence="1">
    <location>
        <begin position="23"/>
        <end position="105"/>
    </location>
</feature>
<accession>A0A3D8YAQ7</accession>
<feature type="signal peptide" evidence="2">
    <location>
        <begin position="1"/>
        <end position="26"/>
    </location>
</feature>
<evidence type="ECO:0000256" key="1">
    <source>
        <dbReference type="SAM" id="MobiDB-lite"/>
    </source>
</evidence>
<comment type="caution">
    <text evidence="3">The sequence shown here is derived from an EMBL/GenBank/DDBJ whole genome shotgun (WGS) entry which is preliminary data.</text>
</comment>
<evidence type="ECO:0000313" key="3">
    <source>
        <dbReference type="EMBL" id="REA60883.1"/>
    </source>
</evidence>
<evidence type="ECO:0008006" key="5">
    <source>
        <dbReference type="Google" id="ProtNLM"/>
    </source>
</evidence>
<feature type="chain" id="PRO_5017639333" description="Lipoprotein" evidence="2">
    <location>
        <begin position="27"/>
        <end position="105"/>
    </location>
</feature>
<feature type="compositionally biased region" description="Polar residues" evidence="1">
    <location>
        <begin position="31"/>
        <end position="49"/>
    </location>
</feature>
<reference evidence="3 4" key="1">
    <citation type="submission" date="2018-07" db="EMBL/GenBank/DDBJ databases">
        <title>Dyadobacter roseus sp. nov., isolated from rose rhizosphere soil.</title>
        <authorList>
            <person name="Chen L."/>
        </authorList>
    </citation>
    <scope>NUCLEOTIDE SEQUENCE [LARGE SCALE GENOMIC DNA]</scope>
    <source>
        <strain evidence="3 4">RS19</strain>
    </source>
</reference>
<dbReference type="Proteomes" id="UP000256373">
    <property type="component" value="Unassembled WGS sequence"/>
</dbReference>
<dbReference type="EMBL" id="QNUL01000009">
    <property type="protein sequence ID" value="REA60883.1"/>
    <property type="molecule type" value="Genomic_DNA"/>
</dbReference>
<protein>
    <recommendedName>
        <fullName evidence="5">Lipoprotein</fullName>
    </recommendedName>
</protein>
<evidence type="ECO:0000256" key="2">
    <source>
        <dbReference type="SAM" id="SignalP"/>
    </source>
</evidence>
<dbReference type="PROSITE" id="PS51257">
    <property type="entry name" value="PROKAR_LIPOPROTEIN"/>
    <property type="match status" value="1"/>
</dbReference>
<dbReference type="AlphaFoldDB" id="A0A3D8YAQ7"/>
<feature type="compositionally biased region" description="Basic and acidic residues" evidence="1">
    <location>
        <begin position="76"/>
        <end position="105"/>
    </location>
</feature>
<sequence>MKTIQRYTGILAVAAMVTFASCSKDAGEASGSDSETTPNDSSGTVSRSALGQDEGKQKKIGGYPSNQSNLNSDSISRLHDDNDVVVDKPESEKSQKDKPLKHEHQ</sequence>
<feature type="compositionally biased region" description="Polar residues" evidence="1">
    <location>
        <begin position="64"/>
        <end position="75"/>
    </location>
</feature>
<organism evidence="3 4">
    <name type="scientific">Dyadobacter luteus</name>
    <dbReference type="NCBI Taxonomy" id="2259619"/>
    <lineage>
        <taxon>Bacteria</taxon>
        <taxon>Pseudomonadati</taxon>
        <taxon>Bacteroidota</taxon>
        <taxon>Cytophagia</taxon>
        <taxon>Cytophagales</taxon>
        <taxon>Spirosomataceae</taxon>
        <taxon>Dyadobacter</taxon>
    </lineage>
</organism>
<evidence type="ECO:0000313" key="4">
    <source>
        <dbReference type="Proteomes" id="UP000256373"/>
    </source>
</evidence>
<name>A0A3D8YAQ7_9BACT</name>
<keyword evidence="4" id="KW-1185">Reference proteome</keyword>
<dbReference type="RefSeq" id="WP_115831405.1">
    <property type="nucleotide sequence ID" value="NZ_QNUL01000009.1"/>
</dbReference>
<keyword evidence="2" id="KW-0732">Signal</keyword>